<evidence type="ECO:0000313" key="2">
    <source>
        <dbReference type="Proteomes" id="UP001549106"/>
    </source>
</evidence>
<name>A0ABV2M0V3_9FIRM</name>
<dbReference type="Pfam" id="PF09661">
    <property type="entry name" value="DUF2398"/>
    <property type="match status" value="1"/>
</dbReference>
<dbReference type="NCBIfam" id="TIGR02678">
    <property type="entry name" value="TIGR02678 family protein"/>
    <property type="match status" value="1"/>
</dbReference>
<sequence length="381" mass="45468">MNVLEILLNRRWILKSRDRELYYQVKEKLASGEEKKFLREKLGYQVIVNPYLIKVEKMPAVPENWMGILDFKEPVEYVFFCLVLMFLEEKEAEEQFVLSELTEYVQSQYEGEQIDWTVYRYRRHMIKVMKYCTACGILNIDDGSEEGFARDYTGEVLYENTGASRYFMKNFTQDIMGYHSPEDFEKEEWIDVNEDRGIVRRQRVYRRLLMSMGMYKDSDSEEDFAYVRNYRNMIQGELSELFDCELQVHRNSAFLILNENSHLGRCFPEENTLSDIVLLFNRILQEKLQTGEIQVPLDEQIRIPREAFQRLAEECRERFGAAWNKTYREMTFGEIYREMADYMKELMLIEEKQDEIVIRQAAGKIMGVYPADFVLEGGQNE</sequence>
<dbReference type="InterPro" id="IPR013494">
    <property type="entry name" value="CHP02678"/>
</dbReference>
<organism evidence="1 2">
    <name type="scientific">Blautia caecimuris</name>
    <dbReference type="NCBI Taxonomy" id="1796615"/>
    <lineage>
        <taxon>Bacteria</taxon>
        <taxon>Bacillati</taxon>
        <taxon>Bacillota</taxon>
        <taxon>Clostridia</taxon>
        <taxon>Lachnospirales</taxon>
        <taxon>Lachnospiraceae</taxon>
        <taxon>Blautia</taxon>
    </lineage>
</organism>
<dbReference type="EMBL" id="JBEPMJ010000001">
    <property type="protein sequence ID" value="MET3749038.1"/>
    <property type="molecule type" value="Genomic_DNA"/>
</dbReference>
<proteinExistence type="predicted"/>
<protein>
    <submittedName>
        <fullName evidence="1">Uncharacterized protein (TIGR02678 family)</fullName>
    </submittedName>
</protein>
<accession>A0ABV2M0V3</accession>
<comment type="caution">
    <text evidence="1">The sequence shown here is derived from an EMBL/GenBank/DDBJ whole genome shotgun (WGS) entry which is preliminary data.</text>
</comment>
<evidence type="ECO:0000313" key="1">
    <source>
        <dbReference type="EMBL" id="MET3749038.1"/>
    </source>
</evidence>
<dbReference type="Proteomes" id="UP001549106">
    <property type="component" value="Unassembled WGS sequence"/>
</dbReference>
<gene>
    <name evidence="1" type="ORF">ABID24_000254</name>
</gene>
<keyword evidence="2" id="KW-1185">Reference proteome</keyword>
<dbReference type="RefSeq" id="WP_257463766.1">
    <property type="nucleotide sequence ID" value="NZ_JANJZT010000001.1"/>
</dbReference>
<reference evidence="1 2" key="1">
    <citation type="submission" date="2024-06" db="EMBL/GenBank/DDBJ databases">
        <title>Genomic Encyclopedia of Type Strains, Phase IV (KMG-IV): sequencing the most valuable type-strain genomes for metagenomic binning, comparative biology and taxonomic classification.</title>
        <authorList>
            <person name="Goeker M."/>
        </authorList>
    </citation>
    <scope>NUCLEOTIDE SEQUENCE [LARGE SCALE GENOMIC DNA]</scope>
    <source>
        <strain evidence="1 2">DSM 29492</strain>
    </source>
</reference>